<protein>
    <submittedName>
        <fullName evidence="2">Uncharacterized protein</fullName>
    </submittedName>
</protein>
<name>A0A0V1L1J1_9BILA</name>
<feature type="transmembrane region" description="Helical" evidence="1">
    <location>
        <begin position="12"/>
        <end position="37"/>
    </location>
</feature>
<organism evidence="2 3">
    <name type="scientific">Trichinella nativa</name>
    <dbReference type="NCBI Taxonomy" id="6335"/>
    <lineage>
        <taxon>Eukaryota</taxon>
        <taxon>Metazoa</taxon>
        <taxon>Ecdysozoa</taxon>
        <taxon>Nematoda</taxon>
        <taxon>Enoplea</taxon>
        <taxon>Dorylaimia</taxon>
        <taxon>Trichinellida</taxon>
        <taxon>Trichinellidae</taxon>
        <taxon>Trichinella</taxon>
    </lineage>
</organism>
<dbReference type="AlphaFoldDB" id="A0A0V1L1J1"/>
<reference evidence="2 3" key="1">
    <citation type="submission" date="2015-05" db="EMBL/GenBank/DDBJ databases">
        <title>Evolution of Trichinella species and genotypes.</title>
        <authorList>
            <person name="Korhonen P.K."/>
            <person name="Edoardo P."/>
            <person name="Giuseppe L.R."/>
            <person name="Gasser R.B."/>
        </authorList>
    </citation>
    <scope>NUCLEOTIDE SEQUENCE [LARGE SCALE GENOMIC DNA]</scope>
    <source>
        <strain evidence="2">ISS10</strain>
    </source>
</reference>
<evidence type="ECO:0000313" key="3">
    <source>
        <dbReference type="Proteomes" id="UP000054721"/>
    </source>
</evidence>
<keyword evidence="1" id="KW-1133">Transmembrane helix</keyword>
<dbReference type="EMBL" id="JYDW01000169">
    <property type="protein sequence ID" value="KRZ53281.1"/>
    <property type="molecule type" value="Genomic_DNA"/>
</dbReference>
<proteinExistence type="predicted"/>
<keyword evidence="1" id="KW-0812">Transmembrane</keyword>
<keyword evidence="3" id="KW-1185">Reference proteome</keyword>
<keyword evidence="1" id="KW-0472">Membrane</keyword>
<sequence length="89" mass="9611">MSKQSKRDGFALPCATVVVDVVIIVFIKDFVILAELYSCSFCSGLCRSSGSHQFILNVASQTSCSYFIHDSITLSPLSTYDVSSDGCLS</sequence>
<evidence type="ECO:0000313" key="2">
    <source>
        <dbReference type="EMBL" id="KRZ53281.1"/>
    </source>
</evidence>
<accession>A0A0V1L1J1</accession>
<gene>
    <name evidence="2" type="ORF">T02_11169</name>
</gene>
<dbReference type="OrthoDB" id="10398922at2759"/>
<evidence type="ECO:0000256" key="1">
    <source>
        <dbReference type="SAM" id="Phobius"/>
    </source>
</evidence>
<comment type="caution">
    <text evidence="2">The sequence shown here is derived from an EMBL/GenBank/DDBJ whole genome shotgun (WGS) entry which is preliminary data.</text>
</comment>
<dbReference type="Proteomes" id="UP000054721">
    <property type="component" value="Unassembled WGS sequence"/>
</dbReference>